<dbReference type="Proteomes" id="UP000228751">
    <property type="component" value="Unassembled WGS sequence"/>
</dbReference>
<dbReference type="Gene3D" id="3.60.10.10">
    <property type="entry name" value="Endonuclease/exonuclease/phosphatase"/>
    <property type="match status" value="1"/>
</dbReference>
<dbReference type="AlphaFoldDB" id="A0A2G4RCS2"/>
<dbReference type="GO" id="GO:0003824">
    <property type="term" value="F:catalytic activity"/>
    <property type="evidence" value="ECO:0007669"/>
    <property type="project" value="InterPro"/>
</dbReference>
<sequence length="321" mass="35366">MNKHVKACLLKPLLHRWKNRPPKSIWFFCSVYIFAACCPCFTSATAADTFKLSTWNLDWLLDPVHPGYAQAPPDIPHRTPADIANLASYAARLHGDVVALQEIESPASAGQLFPPARYHLPFSQDHILQHTALAVRTDIPFEQNPDVTALDAYATAPLTHHHLRSGLDVTLHPNGYTLRILVVHLKAGCPDNLPHATRPVCATLWQQFAALDDWVAARTQHHEAFAVMGDFNRHLTAHDPLFLTLLRIAPLDLVTAGMASPCQGGSYFIDHIILGGAARAWKIPNSLRVLSLPEKTGQTLSDHCPVSVTLHLPPAQTLPQP</sequence>
<evidence type="ECO:0000313" key="3">
    <source>
        <dbReference type="EMBL" id="PHY94317.1"/>
    </source>
</evidence>
<dbReference type="InterPro" id="IPR005135">
    <property type="entry name" value="Endo/exonuclease/phosphatase"/>
</dbReference>
<reference evidence="3 4" key="1">
    <citation type="submission" date="2017-10" db="EMBL/GenBank/DDBJ databases">
        <title>Genomic analysis of the genus Acetobacter.</title>
        <authorList>
            <person name="Kim K.H."/>
            <person name="Chun B.H."/>
            <person name="Son A.R."/>
            <person name="Jeon C.O."/>
        </authorList>
    </citation>
    <scope>NUCLEOTIDE SEQUENCE [LARGE SCALE GENOMIC DNA]</scope>
    <source>
        <strain evidence="3 4">LHT 2458</strain>
    </source>
</reference>
<proteinExistence type="predicted"/>
<evidence type="ECO:0000259" key="2">
    <source>
        <dbReference type="Pfam" id="PF03372"/>
    </source>
</evidence>
<feature type="signal peptide" evidence="1">
    <location>
        <begin position="1"/>
        <end position="46"/>
    </location>
</feature>
<evidence type="ECO:0000313" key="4">
    <source>
        <dbReference type="Proteomes" id="UP000228751"/>
    </source>
</evidence>
<feature type="chain" id="PRO_5013673506" description="Endonuclease/exonuclease/phosphatase domain-containing protein" evidence="1">
    <location>
        <begin position="47"/>
        <end position="321"/>
    </location>
</feature>
<organism evidence="3 4">
    <name type="scientific">Acetobacter pomorum</name>
    <dbReference type="NCBI Taxonomy" id="65959"/>
    <lineage>
        <taxon>Bacteria</taxon>
        <taxon>Pseudomonadati</taxon>
        <taxon>Pseudomonadota</taxon>
        <taxon>Alphaproteobacteria</taxon>
        <taxon>Acetobacterales</taxon>
        <taxon>Acetobacteraceae</taxon>
        <taxon>Acetobacter</taxon>
    </lineage>
</organism>
<comment type="caution">
    <text evidence="3">The sequence shown here is derived from an EMBL/GenBank/DDBJ whole genome shotgun (WGS) entry which is preliminary data.</text>
</comment>
<keyword evidence="1" id="KW-0732">Signal</keyword>
<dbReference type="SUPFAM" id="SSF56219">
    <property type="entry name" value="DNase I-like"/>
    <property type="match status" value="1"/>
</dbReference>
<keyword evidence="4" id="KW-1185">Reference proteome</keyword>
<dbReference type="EMBL" id="PEBQ01000093">
    <property type="protein sequence ID" value="PHY94317.1"/>
    <property type="molecule type" value="Genomic_DNA"/>
</dbReference>
<dbReference type="InterPro" id="IPR036691">
    <property type="entry name" value="Endo/exonu/phosph_ase_sf"/>
</dbReference>
<accession>A0A2G4RCS2</accession>
<gene>
    <name evidence="3" type="ORF">CSR02_06605</name>
</gene>
<evidence type="ECO:0000256" key="1">
    <source>
        <dbReference type="SAM" id="SignalP"/>
    </source>
</evidence>
<name>A0A2G4RCS2_9PROT</name>
<dbReference type="RefSeq" id="WP_099541001.1">
    <property type="nucleotide sequence ID" value="NZ_PEBQ01000093.1"/>
</dbReference>
<dbReference type="OrthoDB" id="395856at2"/>
<protein>
    <recommendedName>
        <fullName evidence="2">Endonuclease/exonuclease/phosphatase domain-containing protein</fullName>
    </recommendedName>
</protein>
<dbReference type="Pfam" id="PF03372">
    <property type="entry name" value="Exo_endo_phos"/>
    <property type="match status" value="1"/>
</dbReference>
<feature type="domain" description="Endonuclease/exonuclease/phosphatase" evidence="2">
    <location>
        <begin position="54"/>
        <end position="303"/>
    </location>
</feature>